<gene>
    <name evidence="1" type="ORF">RJ641_015563</name>
</gene>
<protein>
    <submittedName>
        <fullName evidence="1">Uncharacterized protein</fullName>
    </submittedName>
</protein>
<evidence type="ECO:0000313" key="1">
    <source>
        <dbReference type="EMBL" id="KAK6919659.1"/>
    </source>
</evidence>
<accession>A0AAN8US91</accession>
<comment type="caution">
    <text evidence="1">The sequence shown here is derived from an EMBL/GenBank/DDBJ whole genome shotgun (WGS) entry which is preliminary data.</text>
</comment>
<proteinExistence type="predicted"/>
<keyword evidence="2" id="KW-1185">Reference proteome</keyword>
<dbReference type="EMBL" id="JBAMMX010000021">
    <property type="protein sequence ID" value="KAK6919659.1"/>
    <property type="molecule type" value="Genomic_DNA"/>
</dbReference>
<organism evidence="1 2">
    <name type="scientific">Dillenia turbinata</name>
    <dbReference type="NCBI Taxonomy" id="194707"/>
    <lineage>
        <taxon>Eukaryota</taxon>
        <taxon>Viridiplantae</taxon>
        <taxon>Streptophyta</taxon>
        <taxon>Embryophyta</taxon>
        <taxon>Tracheophyta</taxon>
        <taxon>Spermatophyta</taxon>
        <taxon>Magnoliopsida</taxon>
        <taxon>eudicotyledons</taxon>
        <taxon>Gunneridae</taxon>
        <taxon>Pentapetalae</taxon>
        <taxon>Dilleniales</taxon>
        <taxon>Dilleniaceae</taxon>
        <taxon>Dillenia</taxon>
    </lineage>
</organism>
<sequence>MVVTNKSTTKWAPNVWRSESLRDIRNFISDDPFVRYQMGYIKLTIANFKYRDKIFDSLLKWLTYLHLFPRVLNNSVL</sequence>
<name>A0AAN8US91_9MAGN</name>
<evidence type="ECO:0000313" key="2">
    <source>
        <dbReference type="Proteomes" id="UP001370490"/>
    </source>
</evidence>
<dbReference type="Proteomes" id="UP001370490">
    <property type="component" value="Unassembled WGS sequence"/>
</dbReference>
<dbReference type="AlphaFoldDB" id="A0AAN8US91"/>
<reference evidence="1 2" key="1">
    <citation type="submission" date="2023-12" db="EMBL/GenBank/DDBJ databases">
        <title>A high-quality genome assembly for Dillenia turbinata (Dilleniales).</title>
        <authorList>
            <person name="Chanderbali A."/>
        </authorList>
    </citation>
    <scope>NUCLEOTIDE SEQUENCE [LARGE SCALE GENOMIC DNA]</scope>
    <source>
        <strain evidence="1">LSX21</strain>
        <tissue evidence="1">Leaf</tissue>
    </source>
</reference>